<evidence type="ECO:0000256" key="5">
    <source>
        <dbReference type="ARBA" id="ARBA00022692"/>
    </source>
</evidence>
<keyword evidence="8" id="KW-0833">Ubl conjugation pathway</keyword>
<protein>
    <recommendedName>
        <fullName evidence="3">RING-type E3 ubiquitin transferase</fullName>
        <ecNumber evidence="3">2.3.2.27</ecNumber>
    </recommendedName>
</protein>
<comment type="subcellular location">
    <subcellularLocation>
        <location evidence="2">Membrane</location>
        <topology evidence="2">Multi-pass membrane protein</topology>
    </subcellularLocation>
</comment>
<dbReference type="AlphaFoldDB" id="A0AAI8VHT0"/>
<dbReference type="PANTHER" id="PTHR45977:SF28">
    <property type="entry name" value="OS02G0674700 PROTEIN"/>
    <property type="match status" value="1"/>
</dbReference>
<evidence type="ECO:0000256" key="9">
    <source>
        <dbReference type="ARBA" id="ARBA00022833"/>
    </source>
</evidence>
<keyword evidence="10" id="KW-1133">Transmembrane helix</keyword>
<gene>
    <name evidence="14" type="ORF">KHLLAP_LOCUS8516</name>
</gene>
<dbReference type="InterPro" id="IPR001841">
    <property type="entry name" value="Znf_RING"/>
</dbReference>
<reference evidence="14" key="1">
    <citation type="submission" date="2023-10" db="EMBL/GenBank/DDBJ databases">
        <authorList>
            <person name="Hackl T."/>
        </authorList>
    </citation>
    <scope>NUCLEOTIDE SEQUENCE</scope>
</reference>
<keyword evidence="6" id="KW-0479">Metal-binding</keyword>
<feature type="domain" description="RING-type" evidence="13">
    <location>
        <begin position="245"/>
        <end position="284"/>
    </location>
</feature>
<name>A0AAI8VHT0_9PEZI</name>
<evidence type="ECO:0000313" key="14">
    <source>
        <dbReference type="EMBL" id="CAJ2508048.1"/>
    </source>
</evidence>
<dbReference type="InterPro" id="IPR013083">
    <property type="entry name" value="Znf_RING/FYVE/PHD"/>
</dbReference>
<keyword evidence="4" id="KW-0808">Transferase</keyword>
<keyword evidence="11" id="KW-0472">Membrane</keyword>
<dbReference type="GO" id="GO:0016020">
    <property type="term" value="C:membrane"/>
    <property type="evidence" value="ECO:0007669"/>
    <property type="project" value="UniProtKB-SubCell"/>
</dbReference>
<evidence type="ECO:0000313" key="15">
    <source>
        <dbReference type="Proteomes" id="UP001295740"/>
    </source>
</evidence>
<evidence type="ECO:0000256" key="7">
    <source>
        <dbReference type="ARBA" id="ARBA00022771"/>
    </source>
</evidence>
<evidence type="ECO:0000256" key="2">
    <source>
        <dbReference type="ARBA" id="ARBA00004141"/>
    </source>
</evidence>
<dbReference type="GO" id="GO:0006511">
    <property type="term" value="P:ubiquitin-dependent protein catabolic process"/>
    <property type="evidence" value="ECO:0007669"/>
    <property type="project" value="TreeGrafter"/>
</dbReference>
<dbReference type="PANTHER" id="PTHR45977">
    <property type="entry name" value="TARGET OF ERK KINASE MPK-1"/>
    <property type="match status" value="1"/>
</dbReference>
<dbReference type="GO" id="GO:0016567">
    <property type="term" value="P:protein ubiquitination"/>
    <property type="evidence" value="ECO:0007669"/>
    <property type="project" value="TreeGrafter"/>
</dbReference>
<evidence type="ECO:0000256" key="11">
    <source>
        <dbReference type="ARBA" id="ARBA00023136"/>
    </source>
</evidence>
<dbReference type="SUPFAM" id="SSF57850">
    <property type="entry name" value="RING/U-box"/>
    <property type="match status" value="1"/>
</dbReference>
<evidence type="ECO:0000256" key="12">
    <source>
        <dbReference type="PROSITE-ProRule" id="PRU00175"/>
    </source>
</evidence>
<evidence type="ECO:0000256" key="4">
    <source>
        <dbReference type="ARBA" id="ARBA00022679"/>
    </source>
</evidence>
<sequence length="290" mass="32595">MVWHLRTDLRRVRNGDNVAIGMQLSVTDVPSAVRLVRVLQQDRITNTRLGFLYRTFDFDVWEETTPFPGLFFDIVSRFSATYDSFYATAMNVDRFIPILLNAIFLVLPYRLHSILEECAQTVAEEVELSVNTVLDIALNDEHAVQQDGYAQPGPASPVPRSDALASNAEEVPWVAEEIIAAASSTDHRAFRLYTPDGDGFPTQEQYAVFKNASEIQEQMTIVFGYPTRGGIANIEDGTGPNDWTCPICLDERDSSVITLPCNHAFHGSCVKKSLEMRPDCPMCRLRLHYV</sequence>
<accession>A0AAI8VHT0</accession>
<dbReference type="Proteomes" id="UP001295740">
    <property type="component" value="Unassembled WGS sequence"/>
</dbReference>
<evidence type="ECO:0000256" key="10">
    <source>
        <dbReference type="ARBA" id="ARBA00022989"/>
    </source>
</evidence>
<keyword evidence="15" id="KW-1185">Reference proteome</keyword>
<evidence type="ECO:0000259" key="13">
    <source>
        <dbReference type="PROSITE" id="PS50089"/>
    </source>
</evidence>
<dbReference type="EC" id="2.3.2.27" evidence="3"/>
<dbReference type="GO" id="GO:0061630">
    <property type="term" value="F:ubiquitin protein ligase activity"/>
    <property type="evidence" value="ECO:0007669"/>
    <property type="project" value="UniProtKB-EC"/>
</dbReference>
<keyword evidence="9" id="KW-0862">Zinc</keyword>
<keyword evidence="5" id="KW-0812">Transmembrane</keyword>
<dbReference type="EMBL" id="CAUWAG010000010">
    <property type="protein sequence ID" value="CAJ2508048.1"/>
    <property type="molecule type" value="Genomic_DNA"/>
</dbReference>
<dbReference type="GO" id="GO:0008270">
    <property type="term" value="F:zinc ion binding"/>
    <property type="evidence" value="ECO:0007669"/>
    <property type="project" value="UniProtKB-KW"/>
</dbReference>
<comment type="caution">
    <text evidence="14">The sequence shown here is derived from an EMBL/GenBank/DDBJ whole genome shotgun (WGS) entry which is preliminary data.</text>
</comment>
<keyword evidence="7 12" id="KW-0863">Zinc-finger</keyword>
<evidence type="ECO:0000256" key="3">
    <source>
        <dbReference type="ARBA" id="ARBA00012483"/>
    </source>
</evidence>
<dbReference type="SMART" id="SM00184">
    <property type="entry name" value="RING"/>
    <property type="match status" value="1"/>
</dbReference>
<organism evidence="14 15">
    <name type="scientific">Anthostomella pinea</name>
    <dbReference type="NCBI Taxonomy" id="933095"/>
    <lineage>
        <taxon>Eukaryota</taxon>
        <taxon>Fungi</taxon>
        <taxon>Dikarya</taxon>
        <taxon>Ascomycota</taxon>
        <taxon>Pezizomycotina</taxon>
        <taxon>Sordariomycetes</taxon>
        <taxon>Xylariomycetidae</taxon>
        <taxon>Xylariales</taxon>
        <taxon>Xylariaceae</taxon>
        <taxon>Anthostomella</taxon>
    </lineage>
</organism>
<evidence type="ECO:0000256" key="8">
    <source>
        <dbReference type="ARBA" id="ARBA00022786"/>
    </source>
</evidence>
<evidence type="ECO:0000256" key="1">
    <source>
        <dbReference type="ARBA" id="ARBA00000900"/>
    </source>
</evidence>
<dbReference type="PROSITE" id="PS50089">
    <property type="entry name" value="ZF_RING_2"/>
    <property type="match status" value="1"/>
</dbReference>
<dbReference type="Gene3D" id="3.30.40.10">
    <property type="entry name" value="Zinc/RING finger domain, C3HC4 (zinc finger)"/>
    <property type="match status" value="1"/>
</dbReference>
<comment type="catalytic activity">
    <reaction evidence="1">
        <text>S-ubiquitinyl-[E2 ubiquitin-conjugating enzyme]-L-cysteine + [acceptor protein]-L-lysine = [E2 ubiquitin-conjugating enzyme]-L-cysteine + N(6)-ubiquitinyl-[acceptor protein]-L-lysine.</text>
        <dbReference type="EC" id="2.3.2.27"/>
    </reaction>
</comment>
<evidence type="ECO:0000256" key="6">
    <source>
        <dbReference type="ARBA" id="ARBA00022723"/>
    </source>
</evidence>
<proteinExistence type="predicted"/>
<dbReference type="Pfam" id="PF13639">
    <property type="entry name" value="zf-RING_2"/>
    <property type="match status" value="1"/>
</dbReference>